<dbReference type="AlphaFoldDB" id="A0AAV0GUA2"/>
<keyword evidence="2" id="KW-1185">Reference proteome</keyword>
<organism evidence="1 2">
    <name type="scientific">Linum tenue</name>
    <dbReference type="NCBI Taxonomy" id="586396"/>
    <lineage>
        <taxon>Eukaryota</taxon>
        <taxon>Viridiplantae</taxon>
        <taxon>Streptophyta</taxon>
        <taxon>Embryophyta</taxon>
        <taxon>Tracheophyta</taxon>
        <taxon>Spermatophyta</taxon>
        <taxon>Magnoliopsida</taxon>
        <taxon>eudicotyledons</taxon>
        <taxon>Gunneridae</taxon>
        <taxon>Pentapetalae</taxon>
        <taxon>rosids</taxon>
        <taxon>fabids</taxon>
        <taxon>Malpighiales</taxon>
        <taxon>Linaceae</taxon>
        <taxon>Linum</taxon>
    </lineage>
</organism>
<dbReference type="Proteomes" id="UP001154282">
    <property type="component" value="Unassembled WGS sequence"/>
</dbReference>
<protein>
    <submittedName>
        <fullName evidence="1">Uncharacterized protein</fullName>
    </submittedName>
</protein>
<gene>
    <name evidence="1" type="ORF">LITE_LOCUS914</name>
</gene>
<dbReference type="EMBL" id="CAMGYJ010000002">
    <property type="protein sequence ID" value="CAI0376222.1"/>
    <property type="molecule type" value="Genomic_DNA"/>
</dbReference>
<reference evidence="1" key="1">
    <citation type="submission" date="2022-08" db="EMBL/GenBank/DDBJ databases">
        <authorList>
            <person name="Gutierrez-Valencia J."/>
        </authorList>
    </citation>
    <scope>NUCLEOTIDE SEQUENCE</scope>
</reference>
<accession>A0AAV0GUA2</accession>
<sequence>MSSPSPPHSLHCPATTAVSTIVRGVQLPPPPLWSKASPLSGNGLREDIRRRGRNREIEASIVISPSPPLSATAEIISSLPVHRYCCLLVIVLAELPDRPLPFGTRRGQVKLLSFFH</sequence>
<evidence type="ECO:0000313" key="2">
    <source>
        <dbReference type="Proteomes" id="UP001154282"/>
    </source>
</evidence>
<name>A0AAV0GUA2_9ROSI</name>
<evidence type="ECO:0000313" key="1">
    <source>
        <dbReference type="EMBL" id="CAI0376222.1"/>
    </source>
</evidence>
<proteinExistence type="predicted"/>
<comment type="caution">
    <text evidence="1">The sequence shown here is derived from an EMBL/GenBank/DDBJ whole genome shotgun (WGS) entry which is preliminary data.</text>
</comment>